<evidence type="ECO:0000313" key="2">
    <source>
        <dbReference type="EMBL" id="CAG13109.1"/>
    </source>
</evidence>
<dbReference type="AlphaFoldDB" id="Q4RES3"/>
<feature type="compositionally biased region" description="Basic and acidic residues" evidence="1">
    <location>
        <begin position="73"/>
        <end position="90"/>
    </location>
</feature>
<reference evidence="2" key="2">
    <citation type="submission" date="2004-02" db="EMBL/GenBank/DDBJ databases">
        <authorList>
            <consortium name="Genoscope"/>
            <consortium name="Whitehead Institute Centre for Genome Research"/>
        </authorList>
    </citation>
    <scope>NUCLEOTIDE SEQUENCE</scope>
</reference>
<reference evidence="2" key="1">
    <citation type="journal article" date="2004" name="Nature">
        <title>Genome duplication in the teleost fish Tetraodon nigroviridis reveals the early vertebrate proto-karyotype.</title>
        <authorList>
            <person name="Jaillon O."/>
            <person name="Aury J.-M."/>
            <person name="Brunet F."/>
            <person name="Petit J.-L."/>
            <person name="Stange-Thomann N."/>
            <person name="Mauceli E."/>
            <person name="Bouneau L."/>
            <person name="Fischer C."/>
            <person name="Ozouf-Costaz C."/>
            <person name="Bernot A."/>
            <person name="Nicaud S."/>
            <person name="Jaffe D."/>
            <person name="Fisher S."/>
            <person name="Lutfalla G."/>
            <person name="Dossat C."/>
            <person name="Segurens B."/>
            <person name="Dasilva C."/>
            <person name="Salanoubat M."/>
            <person name="Levy M."/>
            <person name="Boudet N."/>
            <person name="Castellano S."/>
            <person name="Anthouard V."/>
            <person name="Jubin C."/>
            <person name="Castelli V."/>
            <person name="Katinka M."/>
            <person name="Vacherie B."/>
            <person name="Biemont C."/>
            <person name="Skalli Z."/>
            <person name="Cattolico L."/>
            <person name="Poulain J."/>
            <person name="De Berardinis V."/>
            <person name="Cruaud C."/>
            <person name="Duprat S."/>
            <person name="Brottier P."/>
            <person name="Coutanceau J.-P."/>
            <person name="Gouzy J."/>
            <person name="Parra G."/>
            <person name="Lardier G."/>
            <person name="Chapple C."/>
            <person name="McKernan K.J."/>
            <person name="McEwan P."/>
            <person name="Bosak S."/>
            <person name="Kellis M."/>
            <person name="Volff J.-N."/>
            <person name="Guigo R."/>
            <person name="Zody M.C."/>
            <person name="Mesirov J."/>
            <person name="Lindblad-Toh K."/>
            <person name="Birren B."/>
            <person name="Nusbaum C."/>
            <person name="Kahn D."/>
            <person name="Robinson-Rechavi M."/>
            <person name="Laudet V."/>
            <person name="Schachter V."/>
            <person name="Quetier F."/>
            <person name="Saurin W."/>
            <person name="Scarpelli C."/>
            <person name="Wincker P."/>
            <person name="Lander E.S."/>
            <person name="Weissenbach J."/>
            <person name="Roest Crollius H."/>
        </authorList>
    </citation>
    <scope>NUCLEOTIDE SEQUENCE [LARGE SCALE GENOMIC DNA]</scope>
</reference>
<dbReference type="KEGG" id="tng:GSTEN00035640G001"/>
<name>Q4RES3_TETNG</name>
<feature type="region of interest" description="Disordered" evidence="1">
    <location>
        <begin position="73"/>
        <end position="105"/>
    </location>
</feature>
<feature type="region of interest" description="Disordered" evidence="1">
    <location>
        <begin position="149"/>
        <end position="171"/>
    </location>
</feature>
<proteinExistence type="predicted"/>
<accession>Q4RES3</accession>
<sequence length="302" mass="33588">MWSSYQDPSSGPSKEIQPKLCLGFLTGTYFNRKNSLTKRSCRMDRAPVRLHPAALRRQPHHLGILGRFLLKEQGQRDGRDSKPQNHKEAEQQPPAVHNNGSKSDRIGQVGVRVSQRSSHDECGNVQREPGMQQSASAFLKKCSLISADNEPGERRGEPLCPDSEGPGTTARWSKSHTQITLHALYVPEEECKGLRIDAVRACDGKNQTGVSLWETGKKKKRDSDSWLLQRQPRLRSVCVCVCVCVEAEALLMGWECGAANPRGARSTAEEMLGRSPLIRVTAAGGWCGKEIRNRIRKRASRV</sequence>
<evidence type="ECO:0000256" key="1">
    <source>
        <dbReference type="SAM" id="MobiDB-lite"/>
    </source>
</evidence>
<gene>
    <name evidence="2" type="ORF">GSTENG00035640001</name>
</gene>
<protein>
    <submittedName>
        <fullName evidence="2">(spotted green pufferfish) hypothetical protein</fullName>
    </submittedName>
</protein>
<comment type="caution">
    <text evidence="2">The sequence shown here is derived from an EMBL/GenBank/DDBJ whole genome shotgun (WGS) entry which is preliminary data.</text>
</comment>
<dbReference type="EMBL" id="CAAE01015122">
    <property type="protein sequence ID" value="CAG13109.1"/>
    <property type="molecule type" value="Genomic_DNA"/>
</dbReference>
<organism evidence="2">
    <name type="scientific">Tetraodon nigroviridis</name>
    <name type="common">Spotted green pufferfish</name>
    <name type="synonym">Chelonodon nigroviridis</name>
    <dbReference type="NCBI Taxonomy" id="99883"/>
    <lineage>
        <taxon>Eukaryota</taxon>
        <taxon>Metazoa</taxon>
        <taxon>Chordata</taxon>
        <taxon>Craniata</taxon>
        <taxon>Vertebrata</taxon>
        <taxon>Euteleostomi</taxon>
        <taxon>Actinopterygii</taxon>
        <taxon>Neopterygii</taxon>
        <taxon>Teleostei</taxon>
        <taxon>Neoteleostei</taxon>
        <taxon>Acanthomorphata</taxon>
        <taxon>Eupercaria</taxon>
        <taxon>Tetraodontiformes</taxon>
        <taxon>Tetradontoidea</taxon>
        <taxon>Tetraodontidae</taxon>
        <taxon>Tetraodon</taxon>
    </lineage>
</organism>